<reference evidence="1" key="1">
    <citation type="submission" date="2024-02" db="EMBL/GenBank/DDBJ databases">
        <title>Metagenome Assembled Genome of Zalaria obscura JY119.</title>
        <authorList>
            <person name="Vighnesh L."/>
            <person name="Jagadeeshwari U."/>
            <person name="Venkata Ramana C."/>
            <person name="Sasikala C."/>
        </authorList>
    </citation>
    <scope>NUCLEOTIDE SEQUENCE</scope>
    <source>
        <strain evidence="1">JY119</strain>
    </source>
</reference>
<evidence type="ECO:0000313" key="2">
    <source>
        <dbReference type="Proteomes" id="UP001320706"/>
    </source>
</evidence>
<sequence>MDVRKSTLWDNKKALAICCLIAMAPFQYGIDFGMIAGVQAMVGFLEVFGYKDPASPIGYNLTTVTQQLISSLMTLGAVIGSILCGPLGVYISRRQGLWLATLTCYVANAIMMGTSNIGAVYFARLLIGIANGFFQVFAQLFLQEAAPPHLRGVALALYQWWCSLGTLTGTIVDNFTAPLPGRQSYLIPLGCIYIVPAILSIGIVFIPESPRWLAQRGKFEDARVALTRIRPKRDDEQHIDDELNDIRTGLEIEASIAQSVSVWDMWTNPVNRRRTLLSVGAVSLQGASGAMFMLVYGTYFFAMADMSKPFVDSVILTAVGVVVITCAFFYVRYFGRRAILMTGMGVSALAMVVEAIVYTKSPGTVKTGKVIVGMAVLYIVFYNGCVASFAWLVGGEIPAQQLRGHTLGLSAAVGFFLGWLASFTAPYFINPDSLNWGPKYGYIWFVTNIMAVAWIYFFLPETKDRTLEELDEMFAARLPARKFAGYVCSNIGTGEKKEDAEDNSAAEKNGIADKSGLEHIEVSEVTQA</sequence>
<gene>
    <name evidence="1" type="ORF">M8818_001635</name>
</gene>
<dbReference type="Proteomes" id="UP001320706">
    <property type="component" value="Unassembled WGS sequence"/>
</dbReference>
<protein>
    <submittedName>
        <fullName evidence="1">Uncharacterized protein</fullName>
    </submittedName>
</protein>
<dbReference type="EMBL" id="JAMKPW020000006">
    <property type="protein sequence ID" value="KAK8217382.1"/>
    <property type="molecule type" value="Genomic_DNA"/>
</dbReference>
<comment type="caution">
    <text evidence="1">The sequence shown here is derived from an EMBL/GenBank/DDBJ whole genome shotgun (WGS) entry which is preliminary data.</text>
</comment>
<name>A0ACC3SKP6_9PEZI</name>
<organism evidence="1 2">
    <name type="scientific">Zalaria obscura</name>
    <dbReference type="NCBI Taxonomy" id="2024903"/>
    <lineage>
        <taxon>Eukaryota</taxon>
        <taxon>Fungi</taxon>
        <taxon>Dikarya</taxon>
        <taxon>Ascomycota</taxon>
        <taxon>Pezizomycotina</taxon>
        <taxon>Dothideomycetes</taxon>
        <taxon>Dothideomycetidae</taxon>
        <taxon>Dothideales</taxon>
        <taxon>Zalariaceae</taxon>
        <taxon>Zalaria</taxon>
    </lineage>
</organism>
<proteinExistence type="predicted"/>
<evidence type="ECO:0000313" key="1">
    <source>
        <dbReference type="EMBL" id="KAK8217382.1"/>
    </source>
</evidence>
<keyword evidence="2" id="KW-1185">Reference proteome</keyword>
<accession>A0ACC3SKP6</accession>